<dbReference type="SUPFAM" id="SSF47384">
    <property type="entry name" value="Homodimeric domain of signal transducing histidine kinase"/>
    <property type="match status" value="1"/>
</dbReference>
<evidence type="ECO:0000256" key="4">
    <source>
        <dbReference type="ARBA" id="ARBA00022553"/>
    </source>
</evidence>
<dbReference type="InterPro" id="IPR036097">
    <property type="entry name" value="HisK_dim/P_sf"/>
</dbReference>
<comment type="catalytic activity">
    <reaction evidence="1">
        <text>ATP + protein L-histidine = ADP + protein N-phospho-L-histidine.</text>
        <dbReference type="EC" id="2.7.13.3"/>
    </reaction>
</comment>
<dbReference type="PROSITE" id="PS50011">
    <property type="entry name" value="PROTEIN_KINASE_DOM"/>
    <property type="match status" value="1"/>
</dbReference>
<dbReference type="InterPro" id="IPR000719">
    <property type="entry name" value="Prot_kinase_dom"/>
</dbReference>
<dbReference type="CDD" id="cd17546">
    <property type="entry name" value="REC_hyHK_CKI1_RcsC-like"/>
    <property type="match status" value="1"/>
</dbReference>
<dbReference type="SUPFAM" id="SSF56112">
    <property type="entry name" value="Protein kinase-like (PK-like)"/>
    <property type="match status" value="1"/>
</dbReference>
<keyword evidence="9" id="KW-0902">Two-component regulatory system</keyword>
<dbReference type="CDD" id="cd16922">
    <property type="entry name" value="HATPase_EvgS-ArcB-TorS-like"/>
    <property type="match status" value="1"/>
</dbReference>
<name>A0A9W4GBP4_9CYAN</name>
<evidence type="ECO:0000256" key="10">
    <source>
        <dbReference type="ARBA" id="ARBA00064003"/>
    </source>
</evidence>
<dbReference type="Gene3D" id="3.40.50.300">
    <property type="entry name" value="P-loop containing nucleotide triphosphate hydrolases"/>
    <property type="match status" value="1"/>
</dbReference>
<dbReference type="InterPro" id="IPR004358">
    <property type="entry name" value="Sig_transdc_His_kin-like_C"/>
</dbReference>
<evidence type="ECO:0000256" key="6">
    <source>
        <dbReference type="ARBA" id="ARBA00022741"/>
    </source>
</evidence>
<dbReference type="RefSeq" id="WP_254175112.1">
    <property type="nucleotide sequence ID" value="NZ_LR882967.1"/>
</dbReference>
<dbReference type="SUPFAM" id="SSF52172">
    <property type="entry name" value="CheY-like"/>
    <property type="match status" value="1"/>
</dbReference>
<dbReference type="Proteomes" id="UP001153719">
    <property type="component" value="Chromosome"/>
</dbReference>
<evidence type="ECO:0000256" key="8">
    <source>
        <dbReference type="ARBA" id="ARBA00022840"/>
    </source>
</evidence>
<feature type="modified residue" description="4-aspartylphosphate" evidence="13">
    <location>
        <position position="1857"/>
    </location>
</feature>
<dbReference type="Gene3D" id="3.40.50.2300">
    <property type="match status" value="1"/>
</dbReference>
<dbReference type="SUPFAM" id="SSF55781">
    <property type="entry name" value="GAF domain-like"/>
    <property type="match status" value="1"/>
</dbReference>
<protein>
    <recommendedName>
        <fullName evidence="12">Circadian input-output histidine kinase CikA</fullName>
        <ecNumber evidence="3">2.7.13.3</ecNumber>
    </recommendedName>
    <alternativeName>
        <fullName evidence="11">Sensory/regulatory protein RpfC</fullName>
    </alternativeName>
</protein>
<evidence type="ECO:0000259" key="17">
    <source>
        <dbReference type="PROSITE" id="PS50110"/>
    </source>
</evidence>
<feature type="coiled-coil region" evidence="14">
    <location>
        <begin position="1516"/>
        <end position="1550"/>
    </location>
</feature>
<reference evidence="18" key="1">
    <citation type="submission" date="2020-09" db="EMBL/GenBank/DDBJ databases">
        <authorList>
            <person name="Blom J."/>
        </authorList>
    </citation>
    <scope>NUCLEOTIDE SEQUENCE</scope>
    <source>
        <strain evidence="18">No.713</strain>
    </source>
</reference>
<dbReference type="FunFam" id="1.10.287.130:FF:000002">
    <property type="entry name" value="Two-component osmosensing histidine kinase"/>
    <property type="match status" value="1"/>
</dbReference>
<dbReference type="InterPro" id="IPR003018">
    <property type="entry name" value="GAF"/>
</dbReference>
<feature type="domain" description="Protein kinase" evidence="15">
    <location>
        <begin position="8"/>
        <end position="271"/>
    </location>
</feature>
<dbReference type="SMART" id="SM00387">
    <property type="entry name" value="HATPase_c"/>
    <property type="match status" value="1"/>
</dbReference>
<comment type="similarity">
    <text evidence="2">In the N-terminal section; belongs to the phytochrome family.</text>
</comment>
<dbReference type="GO" id="GO:0000155">
    <property type="term" value="F:phosphorelay sensor kinase activity"/>
    <property type="evidence" value="ECO:0007669"/>
    <property type="project" value="InterPro"/>
</dbReference>
<dbReference type="Gene3D" id="1.10.287.130">
    <property type="match status" value="1"/>
</dbReference>
<dbReference type="EMBL" id="LR882967">
    <property type="protein sequence ID" value="CAD5986223.1"/>
    <property type="molecule type" value="Genomic_DNA"/>
</dbReference>
<dbReference type="InterPro" id="IPR001789">
    <property type="entry name" value="Sig_transdc_resp-reg_receiver"/>
</dbReference>
<keyword evidence="4 13" id="KW-0597">Phosphoprotein</keyword>
<sequence length="2017" mass="229952">MLNTSISYQIVEKIYESNNSLIYRGYRVVDYQPVILKMLKDAYPSPKRVAWFKREYEVTYQLNLPGVIKVYSFETINNNLTIILEDFGGDSLTLLGLAGQLELEDFLRLAISITEILGQIHAHHIIHKDINPSNIVFNRLLGKVKIIDFGISTVLSQENITFQNPEILEGTLFYISPEQTGRMNRLIDYRTDYYSLGITFYKLLTGQLPFEGNDALELVHCHIAKEPASPQSIKPTIPTALSNIILKLMQKNAEERYQSAWGLKADLEECLSQLQTQGRIAIFPLGQQDFSQRLSLPQKLYGREREVETLLTTFQGVIGKNQNFSLDLKAEIILVTGYVGTGKSALVREIYKPITTQRGYFISGKFDQYQCHLPYFAFSQAFNEFCHQLLSESELSLSQWRETILTAVGRNGKVLIDLIPNLELVIGQQPPVAQVGFQEAEHRLKILFRKFVETICKPQHPLVLFLDDLQWSDRASLNFLQLLVCEAHIQYLFIIAAYRENEVDETHPFNLTLRKIQAERGEIAKIHLTNLSQVDINLLISETLNCSLDKIQSLGKLVYDKTYGNAFFVREFFKKIYQENLLKFDPVHHQWTFELESIQKQTKTDNVVELMVDKICHLSPSTQTLLKLASCIGHSFDLWTLSRLAQRSPHQTLASLWNALQEDLVFPVNFHYKLFLNEVINLQDTLDVESDLTLDLACNLQDQFAQDVQLQFQHDRIQQAAYSLLDEFQRQETHLKIGRLLRLTIPAEHLEEHLFNIVNHNNQGVNLILDSEERIQLAELNCKAGQKAQASAAYPLAISYFNIGLNFLPENSWETYYDLTFNIYQSLAQVTYLNTDFEIAQQYLNKLLDQAKTSLDTAKILKIQILMNIAQHHMDKAIETGLQTLNCLGIEWLNSPPVLYAIATLEQLPLMTDEKHKMALEILITLFAPCIVSKPQLLPQLAFTMVHLCQQSGHSDRAAFAYSFYGMLLCGFLSNLDSGYQLGQFALRLLKQFEVSDVNCKVHDLFNVFIRHWKEPARNTLEALGQNIQRALETGNIEYACYSSLNYCANLFLVGEPLESVQQKQIPYIQLIQRFKQDFPLDFVKIWGQLVQNLLNLSPNPLVLTGNLFQEIELIALQEKNNLTALYCFHLGKMILYYLFKHYSAAVEASQQAKRYLPAVTGALPSGQFPFYAALALLGLYPTVNSLEKNQILLEVKQYQHQLKQWANDSPLNYQHKYDFISAEKARVLGKKWTAIQDYENALNGAKSQGFLQEEGLIYERASEFYRQQGMEEIAQLYLTKAHYAYVRWQAVAKVKDLEITYPNLIIQRDRVINESSSSLSQTTGQTSSLNLDLTSILKASQALSEEIVLEKLLDKLMKIVLENAGAELGYLILPDNFLSGKNYEQSSEIKWVIEATGSLKNNQVSIFQSIPIESSSNSFNTEILPKTLINYVIHKQESLVLDNAVEAENFRYDPYIILNQPKSILITPLLYQGKLKGILYLENNLIMGAFTSERLQLLNGLSAQIAISLENASLYNHLEHKVQERTQELEQEIRERKKAEEAAQSANQAKSLFLANMSHELRTPLNSILGFTQLMNRSPHLSPTDRENLGIVSRSGEHLLSLINNILDLSKIEANRLTINLNNIDLYRLLGDLEEMFQLKADDKKLQLIFERSADVPQYIQTDALKLRQVLINLLNNALKFTQEGGVSVRVGRGQKVNPENQSCCFLRWEVEDTGCGIARSELQHLFKAFVQTQSGQQSQEGTGLGLSISHQFIQLMGGELTVSSKLGQGTRFQFEIPVNIVNANDILTSSPSRKIIALEPDQHCYRILVVDDKWSNRQLLIQLLSPLGFELREAIQGQEAIEIWETWEPHLIWMDMRMPVMDGYEATKQIKLTTKGQATIIIALTASTLEEERAVALSAGCDDFVRKPFRDQIILEKLAQHLGVRYVYEQDVVSAPDFTETPLMELKPTTLASLSLEWLTQLHQAAKAVNAKQILKLIDQLPPNQTLIINALRTKINQFAFEEIVELTAKALTNH</sequence>
<dbReference type="InterPro" id="IPR011006">
    <property type="entry name" value="CheY-like_superfamily"/>
</dbReference>
<dbReference type="PROSITE" id="PS00012">
    <property type="entry name" value="PHOSPHOPANTETHEINE"/>
    <property type="match status" value="1"/>
</dbReference>
<proteinExistence type="inferred from homology"/>
<dbReference type="Gene3D" id="3.30.450.40">
    <property type="match status" value="1"/>
</dbReference>
<evidence type="ECO:0000256" key="12">
    <source>
        <dbReference type="ARBA" id="ARBA00074306"/>
    </source>
</evidence>
<keyword evidence="6" id="KW-0547">Nucleotide-binding</keyword>
<dbReference type="InterPro" id="IPR006162">
    <property type="entry name" value="Ppantetheine_attach_site"/>
</dbReference>
<feature type="domain" description="Response regulatory" evidence="17">
    <location>
        <begin position="1808"/>
        <end position="1924"/>
    </location>
</feature>
<evidence type="ECO:0000256" key="2">
    <source>
        <dbReference type="ARBA" id="ARBA00006402"/>
    </source>
</evidence>
<dbReference type="InterPro" id="IPR029016">
    <property type="entry name" value="GAF-like_dom_sf"/>
</dbReference>
<evidence type="ECO:0000313" key="19">
    <source>
        <dbReference type="Proteomes" id="UP001153719"/>
    </source>
</evidence>
<dbReference type="PRINTS" id="PR00344">
    <property type="entry name" value="BCTRLSENSOR"/>
</dbReference>
<dbReference type="PROSITE" id="PS50109">
    <property type="entry name" value="HIS_KIN"/>
    <property type="match status" value="1"/>
</dbReference>
<dbReference type="EC" id="2.7.13.3" evidence="3"/>
<gene>
    <name evidence="18" type="primary">luxQ</name>
    <name evidence="18" type="ORF">NO713_05578</name>
</gene>
<dbReference type="CDD" id="cd14014">
    <property type="entry name" value="STKc_PknB_like"/>
    <property type="match status" value="1"/>
</dbReference>
<dbReference type="KEGG" id="ppsu:NO713_05578"/>
<dbReference type="SMART" id="SM00388">
    <property type="entry name" value="HisKA"/>
    <property type="match status" value="1"/>
</dbReference>
<evidence type="ECO:0000256" key="3">
    <source>
        <dbReference type="ARBA" id="ARBA00012438"/>
    </source>
</evidence>
<dbReference type="Pfam" id="PF13191">
    <property type="entry name" value="AAA_16"/>
    <property type="match status" value="1"/>
</dbReference>
<evidence type="ECO:0000256" key="11">
    <source>
        <dbReference type="ARBA" id="ARBA00068150"/>
    </source>
</evidence>
<dbReference type="PANTHER" id="PTHR43642:SF1">
    <property type="entry name" value="HYBRID SIGNAL TRANSDUCTION HISTIDINE KINASE G"/>
    <property type="match status" value="1"/>
</dbReference>
<evidence type="ECO:0000313" key="18">
    <source>
        <dbReference type="EMBL" id="CAD5986223.1"/>
    </source>
</evidence>
<evidence type="ECO:0000256" key="13">
    <source>
        <dbReference type="PROSITE-ProRule" id="PRU00169"/>
    </source>
</evidence>
<feature type="domain" description="Histidine kinase" evidence="16">
    <location>
        <begin position="1557"/>
        <end position="1782"/>
    </location>
</feature>
<dbReference type="PANTHER" id="PTHR43642">
    <property type="entry name" value="HYBRID SIGNAL TRANSDUCTION HISTIDINE KINASE G"/>
    <property type="match status" value="1"/>
</dbReference>
<accession>A0A9W4GBP4</accession>
<dbReference type="SMART" id="SM00448">
    <property type="entry name" value="REC"/>
    <property type="match status" value="1"/>
</dbReference>
<evidence type="ECO:0000259" key="15">
    <source>
        <dbReference type="PROSITE" id="PS50011"/>
    </source>
</evidence>
<comment type="subunit">
    <text evidence="10">At low DSF concentrations, interacts with RpfF.</text>
</comment>
<dbReference type="Gene3D" id="1.10.510.10">
    <property type="entry name" value="Transferase(Phosphotransferase) domain 1"/>
    <property type="match status" value="1"/>
</dbReference>
<dbReference type="Gene3D" id="3.30.565.10">
    <property type="entry name" value="Histidine kinase-like ATPase, C-terminal domain"/>
    <property type="match status" value="1"/>
</dbReference>
<dbReference type="InterPro" id="IPR041664">
    <property type="entry name" value="AAA_16"/>
</dbReference>
<keyword evidence="8" id="KW-0067">ATP-binding</keyword>
<evidence type="ECO:0000256" key="1">
    <source>
        <dbReference type="ARBA" id="ARBA00000085"/>
    </source>
</evidence>
<dbReference type="GO" id="GO:0005524">
    <property type="term" value="F:ATP binding"/>
    <property type="evidence" value="ECO:0007669"/>
    <property type="project" value="UniProtKB-KW"/>
</dbReference>
<dbReference type="SUPFAM" id="SSF55874">
    <property type="entry name" value="ATPase domain of HSP90 chaperone/DNA topoisomerase II/histidine kinase"/>
    <property type="match status" value="1"/>
</dbReference>
<dbReference type="FunFam" id="3.30.565.10:FF:000010">
    <property type="entry name" value="Sensor histidine kinase RcsC"/>
    <property type="match status" value="1"/>
</dbReference>
<dbReference type="InterPro" id="IPR005467">
    <property type="entry name" value="His_kinase_dom"/>
</dbReference>
<dbReference type="Pfam" id="PF00072">
    <property type="entry name" value="Response_reg"/>
    <property type="match status" value="1"/>
</dbReference>
<keyword evidence="19" id="KW-1185">Reference proteome</keyword>
<dbReference type="Pfam" id="PF00069">
    <property type="entry name" value="Pkinase"/>
    <property type="match status" value="1"/>
</dbReference>
<dbReference type="Pfam" id="PF00512">
    <property type="entry name" value="HisKA"/>
    <property type="match status" value="1"/>
</dbReference>
<evidence type="ECO:0000256" key="9">
    <source>
        <dbReference type="ARBA" id="ARBA00023012"/>
    </source>
</evidence>
<evidence type="ECO:0000256" key="14">
    <source>
        <dbReference type="SAM" id="Coils"/>
    </source>
</evidence>
<dbReference type="Pfam" id="PF02518">
    <property type="entry name" value="HATPase_c"/>
    <property type="match status" value="1"/>
</dbReference>
<dbReference type="InterPro" id="IPR027417">
    <property type="entry name" value="P-loop_NTPase"/>
</dbReference>
<dbReference type="PROSITE" id="PS50110">
    <property type="entry name" value="RESPONSE_REGULATORY"/>
    <property type="match status" value="1"/>
</dbReference>
<keyword evidence="5 18" id="KW-0808">Transferase</keyword>
<evidence type="ECO:0000256" key="7">
    <source>
        <dbReference type="ARBA" id="ARBA00022777"/>
    </source>
</evidence>
<dbReference type="CDD" id="cd00082">
    <property type="entry name" value="HisKA"/>
    <property type="match status" value="1"/>
</dbReference>
<dbReference type="InterPro" id="IPR011009">
    <property type="entry name" value="Kinase-like_dom_sf"/>
</dbReference>
<organism evidence="18 19">
    <name type="scientific">Planktothrix pseudagardhii</name>
    <dbReference type="NCBI Taxonomy" id="132604"/>
    <lineage>
        <taxon>Bacteria</taxon>
        <taxon>Bacillati</taxon>
        <taxon>Cyanobacteriota</taxon>
        <taxon>Cyanophyceae</taxon>
        <taxon>Oscillatoriophycideae</taxon>
        <taxon>Oscillatoriales</taxon>
        <taxon>Microcoleaceae</taxon>
        <taxon>Planktothrix</taxon>
    </lineage>
</organism>
<dbReference type="SMART" id="SM00065">
    <property type="entry name" value="GAF"/>
    <property type="match status" value="1"/>
</dbReference>
<dbReference type="InterPro" id="IPR036890">
    <property type="entry name" value="HATPase_C_sf"/>
</dbReference>
<evidence type="ECO:0000259" key="16">
    <source>
        <dbReference type="PROSITE" id="PS50109"/>
    </source>
</evidence>
<keyword evidence="7 18" id="KW-0418">Kinase</keyword>
<dbReference type="SUPFAM" id="SSF52540">
    <property type="entry name" value="P-loop containing nucleoside triphosphate hydrolases"/>
    <property type="match status" value="1"/>
</dbReference>
<evidence type="ECO:0000256" key="5">
    <source>
        <dbReference type="ARBA" id="ARBA00022679"/>
    </source>
</evidence>
<dbReference type="InterPro" id="IPR003594">
    <property type="entry name" value="HATPase_dom"/>
</dbReference>
<dbReference type="Pfam" id="PF01590">
    <property type="entry name" value="GAF"/>
    <property type="match status" value="1"/>
</dbReference>
<keyword evidence="14" id="KW-0175">Coiled coil</keyword>
<dbReference type="InterPro" id="IPR003661">
    <property type="entry name" value="HisK_dim/P_dom"/>
</dbReference>
<dbReference type="InterPro" id="IPR053159">
    <property type="entry name" value="Hybrid_Histidine_Kinase"/>
</dbReference>